<dbReference type="PANTHER" id="PTHR34106">
    <property type="entry name" value="GLYCOSIDASE"/>
    <property type="match status" value="1"/>
</dbReference>
<keyword evidence="5" id="KW-1185">Reference proteome</keyword>
<dbReference type="KEGG" id="rml:FF011L_30630"/>
<gene>
    <name evidence="4" type="ORF">FF011L_30630</name>
</gene>
<dbReference type="Pfam" id="PF04041">
    <property type="entry name" value="Glyco_hydro_130"/>
    <property type="match status" value="1"/>
</dbReference>
<dbReference type="InterPro" id="IPR007184">
    <property type="entry name" value="Mannoside_phosphorylase"/>
</dbReference>
<evidence type="ECO:0000256" key="2">
    <source>
        <dbReference type="ARBA" id="ARBA00022679"/>
    </source>
</evidence>
<dbReference type="Gene3D" id="2.115.10.20">
    <property type="entry name" value="Glycosyl hydrolase domain, family 43"/>
    <property type="match status" value="1"/>
</dbReference>
<dbReference type="InterPro" id="IPR023296">
    <property type="entry name" value="Glyco_hydro_beta-prop_sf"/>
</dbReference>
<dbReference type="RefSeq" id="WP_246109417.1">
    <property type="nucleotide sequence ID" value="NZ_CP036262.1"/>
</dbReference>
<protein>
    <submittedName>
        <fullName evidence="4">4-O-beta-D-mannosyl-D-glucose phosphorylase</fullName>
        <ecNumber evidence="4">2.4.1.281</ecNumber>
    </submittedName>
</protein>
<dbReference type="AlphaFoldDB" id="A0A517MHC5"/>
<name>A0A517MHC5_9BACT</name>
<dbReference type="SUPFAM" id="SSF75005">
    <property type="entry name" value="Arabinanase/levansucrase/invertase"/>
    <property type="match status" value="1"/>
</dbReference>
<reference evidence="4 5" key="1">
    <citation type="submission" date="2019-02" db="EMBL/GenBank/DDBJ databases">
        <title>Deep-cultivation of Planctomycetes and their phenomic and genomic characterization uncovers novel biology.</title>
        <authorList>
            <person name="Wiegand S."/>
            <person name="Jogler M."/>
            <person name="Boedeker C."/>
            <person name="Pinto D."/>
            <person name="Vollmers J."/>
            <person name="Rivas-Marin E."/>
            <person name="Kohn T."/>
            <person name="Peeters S.H."/>
            <person name="Heuer A."/>
            <person name="Rast P."/>
            <person name="Oberbeckmann S."/>
            <person name="Bunk B."/>
            <person name="Jeske O."/>
            <person name="Meyerdierks A."/>
            <person name="Storesund J.E."/>
            <person name="Kallscheuer N."/>
            <person name="Luecker S."/>
            <person name="Lage O.M."/>
            <person name="Pohl T."/>
            <person name="Merkel B.J."/>
            <person name="Hornburger P."/>
            <person name="Mueller R.-W."/>
            <person name="Bruemmer F."/>
            <person name="Labrenz M."/>
            <person name="Spormann A.M."/>
            <person name="Op den Camp H."/>
            <person name="Overmann J."/>
            <person name="Amann R."/>
            <person name="Jetten M.S.M."/>
            <person name="Mascher T."/>
            <person name="Medema M.H."/>
            <person name="Devos D.P."/>
            <person name="Kaster A.-K."/>
            <person name="Ovreas L."/>
            <person name="Rohde M."/>
            <person name="Galperin M.Y."/>
            <person name="Jogler C."/>
        </authorList>
    </citation>
    <scope>NUCLEOTIDE SEQUENCE [LARGE SCALE GENOMIC DNA]</scope>
    <source>
        <strain evidence="4 5">FF011L</strain>
    </source>
</reference>
<dbReference type="Proteomes" id="UP000320672">
    <property type="component" value="Chromosome"/>
</dbReference>
<dbReference type="EC" id="2.4.1.281" evidence="4"/>
<evidence type="ECO:0000313" key="5">
    <source>
        <dbReference type="Proteomes" id="UP000320672"/>
    </source>
</evidence>
<dbReference type="PANTHER" id="PTHR34106:SF4">
    <property type="entry name" value="BLL5143 PROTEIN"/>
    <property type="match status" value="1"/>
</dbReference>
<evidence type="ECO:0000256" key="3">
    <source>
        <dbReference type="ARBA" id="ARBA00024356"/>
    </source>
</evidence>
<dbReference type="GO" id="GO:0016757">
    <property type="term" value="F:glycosyltransferase activity"/>
    <property type="evidence" value="ECO:0007669"/>
    <property type="project" value="UniProtKB-KW"/>
</dbReference>
<organism evidence="4 5">
    <name type="scientific">Roseimaritima multifibrata</name>
    <dbReference type="NCBI Taxonomy" id="1930274"/>
    <lineage>
        <taxon>Bacteria</taxon>
        <taxon>Pseudomonadati</taxon>
        <taxon>Planctomycetota</taxon>
        <taxon>Planctomycetia</taxon>
        <taxon>Pirellulales</taxon>
        <taxon>Pirellulaceae</taxon>
        <taxon>Roseimaritima</taxon>
    </lineage>
</organism>
<dbReference type="EMBL" id="CP036262">
    <property type="protein sequence ID" value="QDS94284.1"/>
    <property type="molecule type" value="Genomic_DNA"/>
</dbReference>
<comment type="similarity">
    <text evidence="3">Belongs to the glycosyl hydrolase 130 family.</text>
</comment>
<proteinExistence type="inferred from homology"/>
<evidence type="ECO:0000313" key="4">
    <source>
        <dbReference type="EMBL" id="QDS94284.1"/>
    </source>
</evidence>
<sequence length="146" mass="16145">MVQRRKRYRGLQRGYPFAAKFPRFVGTSVSDQTLPSAQQGLPFLPISPIETEAGWLVLTHRVDPMRQDTIGAILLDLDDPSRVIGRLKKPLLSPNENEREGYVPNVVYSCGAAIHNGHLILPYAMSDDASSFAIAPLNDLLSELTS</sequence>
<accession>A0A517MHC5</accession>
<keyword evidence="1 4" id="KW-0328">Glycosyltransferase</keyword>
<keyword evidence="2 4" id="KW-0808">Transferase</keyword>
<evidence type="ECO:0000256" key="1">
    <source>
        <dbReference type="ARBA" id="ARBA00022676"/>
    </source>
</evidence>